<keyword evidence="6" id="KW-1185">Reference proteome</keyword>
<dbReference type="InterPro" id="IPR041118">
    <property type="entry name" value="Rx_N"/>
</dbReference>
<dbReference type="Pfam" id="PF18052">
    <property type="entry name" value="Rx_N"/>
    <property type="match status" value="1"/>
</dbReference>
<protein>
    <recommendedName>
        <fullName evidence="4">Disease resistance N-terminal domain-containing protein</fullName>
    </recommendedName>
</protein>
<evidence type="ECO:0000313" key="6">
    <source>
        <dbReference type="Proteomes" id="UP001634007"/>
    </source>
</evidence>
<dbReference type="GO" id="GO:0000166">
    <property type="term" value="F:nucleotide binding"/>
    <property type="evidence" value="ECO:0007669"/>
    <property type="project" value="UniProtKB-KW"/>
</dbReference>
<organism evidence="5 6">
    <name type="scientific">Eucalyptus globulus</name>
    <name type="common">Tasmanian blue gum</name>
    <dbReference type="NCBI Taxonomy" id="34317"/>
    <lineage>
        <taxon>Eukaryota</taxon>
        <taxon>Viridiplantae</taxon>
        <taxon>Streptophyta</taxon>
        <taxon>Embryophyta</taxon>
        <taxon>Tracheophyta</taxon>
        <taxon>Spermatophyta</taxon>
        <taxon>Magnoliopsida</taxon>
        <taxon>eudicotyledons</taxon>
        <taxon>Gunneridae</taxon>
        <taxon>Pentapetalae</taxon>
        <taxon>rosids</taxon>
        <taxon>malvids</taxon>
        <taxon>Myrtales</taxon>
        <taxon>Myrtaceae</taxon>
        <taxon>Myrtoideae</taxon>
        <taxon>Eucalypteae</taxon>
        <taxon>Eucalyptus</taxon>
    </lineage>
</organism>
<gene>
    <name evidence="5" type="ORF">ACJRO7_032710</name>
</gene>
<dbReference type="CDD" id="cd14798">
    <property type="entry name" value="RX-CC_like"/>
    <property type="match status" value="1"/>
</dbReference>
<accession>A0ABD3JUK2</accession>
<dbReference type="PANTHER" id="PTHR19338">
    <property type="entry name" value="TRANSLOCASE OF INNER MITOCHONDRIAL MEMBRANE 13 HOMOLOG"/>
    <property type="match status" value="1"/>
</dbReference>
<dbReference type="Proteomes" id="UP001634007">
    <property type="component" value="Unassembled WGS sequence"/>
</dbReference>
<proteinExistence type="predicted"/>
<dbReference type="Gene3D" id="1.20.5.4130">
    <property type="match status" value="1"/>
</dbReference>
<comment type="caution">
    <text evidence="5">The sequence shown here is derived from an EMBL/GenBank/DDBJ whole genome shotgun (WGS) entry which is preliminary data.</text>
</comment>
<dbReference type="EMBL" id="JBJKBG010000008">
    <property type="protein sequence ID" value="KAL3728006.1"/>
    <property type="molecule type" value="Genomic_DNA"/>
</dbReference>
<keyword evidence="2" id="KW-0547">Nucleotide-binding</keyword>
<keyword evidence="1" id="KW-0677">Repeat</keyword>
<evidence type="ECO:0000313" key="5">
    <source>
        <dbReference type="EMBL" id="KAL3728006.1"/>
    </source>
</evidence>
<keyword evidence="3" id="KW-0611">Plant defense</keyword>
<reference evidence="5 6" key="1">
    <citation type="submission" date="2024-11" db="EMBL/GenBank/DDBJ databases">
        <title>Chromosome-level genome assembly of Eucalyptus globulus Labill. provides insights into its genome evolution.</title>
        <authorList>
            <person name="Li X."/>
        </authorList>
    </citation>
    <scope>NUCLEOTIDE SEQUENCE [LARGE SCALE GENOMIC DNA]</scope>
    <source>
        <strain evidence="5">CL2024</strain>
        <tissue evidence="5">Fresh tender leaves</tissue>
    </source>
</reference>
<dbReference type="GO" id="GO:0006952">
    <property type="term" value="P:defense response"/>
    <property type="evidence" value="ECO:0007669"/>
    <property type="project" value="UniProtKB-KW"/>
</dbReference>
<feature type="domain" description="Disease resistance N-terminal" evidence="4">
    <location>
        <begin position="5"/>
        <end position="88"/>
    </location>
</feature>
<evidence type="ECO:0000259" key="4">
    <source>
        <dbReference type="Pfam" id="PF18052"/>
    </source>
</evidence>
<dbReference type="InterPro" id="IPR038005">
    <property type="entry name" value="RX-like_CC"/>
</dbReference>
<evidence type="ECO:0000256" key="2">
    <source>
        <dbReference type="ARBA" id="ARBA00022741"/>
    </source>
</evidence>
<evidence type="ECO:0000256" key="1">
    <source>
        <dbReference type="ARBA" id="ARBA00022737"/>
    </source>
</evidence>
<dbReference type="PANTHER" id="PTHR19338:SF32">
    <property type="entry name" value="OS06G0287500 PROTEIN"/>
    <property type="match status" value="1"/>
</dbReference>
<name>A0ABD3JUK2_EUCGL</name>
<evidence type="ECO:0000256" key="3">
    <source>
        <dbReference type="ARBA" id="ARBA00022821"/>
    </source>
</evidence>
<dbReference type="AlphaFoldDB" id="A0ABD3JUK2"/>
<sequence length="94" mass="10937">MADSAVSFLVEKLAILVEKEVKQLKGVRREIEFIKDEFEHMKAFLERAESPQEDDPQLKVWVKQVREVAYDTEDVLDEFMLNLAKDHGHDCTTS</sequence>